<protein>
    <submittedName>
        <fullName evidence="4">Activin_recp domain-containing protein</fullName>
    </submittedName>
</protein>
<feature type="chain" id="PRO_5005893769" evidence="2">
    <location>
        <begin position="23"/>
        <end position="170"/>
    </location>
</feature>
<keyword evidence="2" id="KW-0732">Signal</keyword>
<reference evidence="4" key="1">
    <citation type="submission" date="2017-02" db="UniProtKB">
        <authorList>
            <consortium name="WormBaseParasite"/>
        </authorList>
    </citation>
    <scope>IDENTIFICATION</scope>
</reference>
<organism evidence="3 4">
    <name type="scientific">Strongyloides papillosus</name>
    <name type="common">Intestinal threadworm</name>
    <dbReference type="NCBI Taxonomy" id="174720"/>
    <lineage>
        <taxon>Eukaryota</taxon>
        <taxon>Metazoa</taxon>
        <taxon>Ecdysozoa</taxon>
        <taxon>Nematoda</taxon>
        <taxon>Chromadorea</taxon>
        <taxon>Rhabditida</taxon>
        <taxon>Tylenchina</taxon>
        <taxon>Panagrolaimomorpha</taxon>
        <taxon>Strongyloidoidea</taxon>
        <taxon>Strongyloididae</taxon>
        <taxon>Strongyloides</taxon>
    </lineage>
</organism>
<dbReference type="AlphaFoldDB" id="A0A0N5B4T9"/>
<evidence type="ECO:0000313" key="3">
    <source>
        <dbReference type="Proteomes" id="UP000046392"/>
    </source>
</evidence>
<sequence length="170" mass="19138">MILYILHSLSLFILFISKSTEAIKCFCKNADCDDSITCNGDYCIVGLGGQLGHSTLDQKCINRDDDRPEGCSQNWNGFTEVCVCKEDFCNTFAFFRASIDSRQQEEIEQLQSSGGKRTFSNYKSTGNNQYHKKKYPTQSNSLILLLVIVPLAVGGSTICLIFLNYHCKMR</sequence>
<evidence type="ECO:0000256" key="1">
    <source>
        <dbReference type="SAM" id="Phobius"/>
    </source>
</evidence>
<dbReference type="InterPro" id="IPR045860">
    <property type="entry name" value="Snake_toxin-like_sf"/>
</dbReference>
<accession>A0A0N5B4T9</accession>
<keyword evidence="1" id="KW-0472">Membrane</keyword>
<dbReference type="WBParaSite" id="SPAL_0000108800.1">
    <property type="protein sequence ID" value="SPAL_0000108800.1"/>
    <property type="gene ID" value="SPAL_0000108800"/>
</dbReference>
<dbReference type="Proteomes" id="UP000046392">
    <property type="component" value="Unplaced"/>
</dbReference>
<keyword evidence="1" id="KW-1133">Transmembrane helix</keyword>
<keyword evidence="3" id="KW-1185">Reference proteome</keyword>
<feature type="signal peptide" evidence="2">
    <location>
        <begin position="1"/>
        <end position="22"/>
    </location>
</feature>
<keyword evidence="1" id="KW-0812">Transmembrane</keyword>
<name>A0A0N5B4T9_STREA</name>
<proteinExistence type="predicted"/>
<evidence type="ECO:0000313" key="4">
    <source>
        <dbReference type="WBParaSite" id="SPAL_0000108800.1"/>
    </source>
</evidence>
<evidence type="ECO:0000256" key="2">
    <source>
        <dbReference type="SAM" id="SignalP"/>
    </source>
</evidence>
<feature type="transmembrane region" description="Helical" evidence="1">
    <location>
        <begin position="142"/>
        <end position="165"/>
    </location>
</feature>
<dbReference type="Gene3D" id="2.10.60.10">
    <property type="entry name" value="CD59"/>
    <property type="match status" value="1"/>
</dbReference>